<name>A0A099VVS9_9LIST</name>
<dbReference type="InterPro" id="IPR050661">
    <property type="entry name" value="BglG_antiterminators"/>
</dbReference>
<evidence type="ECO:0000313" key="3">
    <source>
        <dbReference type="Proteomes" id="UP000029844"/>
    </source>
</evidence>
<protein>
    <recommendedName>
        <fullName evidence="1">PTS EIIA type-2 domain-containing protein</fullName>
    </recommendedName>
</protein>
<dbReference type="Proteomes" id="UP000029844">
    <property type="component" value="Unassembled WGS sequence"/>
</dbReference>
<dbReference type="GeneID" id="58718948"/>
<dbReference type="STRING" id="1552123.EP57_16595"/>
<reference evidence="2 3" key="1">
    <citation type="submission" date="2014-05" db="EMBL/GenBank/DDBJ databases">
        <title>Novel Listeriaceae from food processing environments.</title>
        <authorList>
            <person name="den Bakker H.C."/>
        </authorList>
    </citation>
    <scope>NUCLEOTIDE SEQUENCE [LARGE SCALE GENOMIC DNA]</scope>
    <source>
        <strain evidence="2 3">FSL A5-0281</strain>
    </source>
</reference>
<dbReference type="InterPro" id="IPR036388">
    <property type="entry name" value="WH-like_DNA-bd_sf"/>
</dbReference>
<evidence type="ECO:0000313" key="2">
    <source>
        <dbReference type="EMBL" id="KGL37644.1"/>
    </source>
</evidence>
<dbReference type="PANTHER" id="PTHR30185">
    <property type="entry name" value="CRYPTIC BETA-GLUCOSIDE BGL OPERON ANTITERMINATOR"/>
    <property type="match status" value="1"/>
</dbReference>
<dbReference type="InterPro" id="IPR016152">
    <property type="entry name" value="PTrfase/Anion_transptr"/>
</dbReference>
<comment type="caution">
    <text evidence="2">The sequence shown here is derived from an EMBL/GenBank/DDBJ whole genome shotgun (WGS) entry which is preliminary data.</text>
</comment>
<keyword evidence="3" id="KW-1185">Reference proteome</keyword>
<dbReference type="AlphaFoldDB" id="A0A099VVS9"/>
<accession>A0A099VVS9</accession>
<dbReference type="PANTHER" id="PTHR30185:SF14">
    <property type="entry name" value="STATIONARY PHASE-INDUCIBLE PROTEIN CSIE-RELATED"/>
    <property type="match status" value="1"/>
</dbReference>
<dbReference type="Gene3D" id="1.10.10.10">
    <property type="entry name" value="Winged helix-like DNA-binding domain superfamily/Winged helix DNA-binding domain"/>
    <property type="match status" value="1"/>
</dbReference>
<feature type="domain" description="PTS EIIA type-2" evidence="1">
    <location>
        <begin position="436"/>
        <end position="575"/>
    </location>
</feature>
<dbReference type="Pfam" id="PF00359">
    <property type="entry name" value="PTS_EIIA_2"/>
    <property type="match status" value="1"/>
</dbReference>
<dbReference type="Gene3D" id="3.40.930.10">
    <property type="entry name" value="Mannitol-specific EII, Chain A"/>
    <property type="match status" value="1"/>
</dbReference>
<dbReference type="eggNOG" id="COG1762">
    <property type="taxonomic scope" value="Bacteria"/>
</dbReference>
<gene>
    <name evidence="2" type="ORF">EP57_16595</name>
</gene>
<dbReference type="InterPro" id="IPR002178">
    <property type="entry name" value="PTS_EIIA_type-2_dom"/>
</dbReference>
<dbReference type="SUPFAM" id="SSF55804">
    <property type="entry name" value="Phoshotransferase/anion transport protein"/>
    <property type="match status" value="1"/>
</dbReference>
<sequence>MLNQRQVQIMEHLEHSKASGLELAKITGTSKRTVLRDISQINYLLGETGEVISNPLGGYQLHIRDKQAYMNLLHQSMYDDELILLELLCHDFRTLDDLAATLYVSKPTLSEKIVFLRSHYANRLAIKSKPNYGHYLDETIMRKLILLANLIDKNPAFFCNRLGIEMADYNALLQTVRASEISEYYPNIHSAHFVSLLLAAQVLGDETGEVASFFRVFEIGEEACALLTAFTSTQKQKDALVTLEQVQQMLQQLAEHYNASVYDLELVEQLTAHLKRSIAYPIILHDRKLHNIANIKAVYPLAFDLSIAFVARANEQFGMELYDIDLIGLYFSCAMERMKQPASKVLLFSDQYAVASINKQMIEKELPAIELILVMHRQELKSALEQHDIKLILNNAPFQEVNSDVTQISIKQVITKAELQTIQDTLEKIDVHKNIKTYFPEALAMSYQNKPTDNWDAVIAGICIQLEANGTLSEEEAVKIKEREQKGDNLVINHLAVPHCTTQRNQAFFAVFVHLIHPVEVDGTLVQNVLVACVNPNVSTELKVFSYLYYVLNEHEEEVILGIEDYASFIACIEK</sequence>
<organism evidence="2 3">
    <name type="scientific">Listeria booriae</name>
    <dbReference type="NCBI Taxonomy" id="1552123"/>
    <lineage>
        <taxon>Bacteria</taxon>
        <taxon>Bacillati</taxon>
        <taxon>Bacillota</taxon>
        <taxon>Bacilli</taxon>
        <taxon>Bacillales</taxon>
        <taxon>Listeriaceae</taxon>
        <taxon>Listeria</taxon>
    </lineage>
</organism>
<dbReference type="eggNOG" id="COG3711">
    <property type="taxonomic scope" value="Bacteria"/>
</dbReference>
<proteinExistence type="predicted"/>
<dbReference type="RefSeq" id="WP_036088416.1">
    <property type="nucleotide sequence ID" value="NZ_CBCSHQ010000016.1"/>
</dbReference>
<evidence type="ECO:0000259" key="1">
    <source>
        <dbReference type="PROSITE" id="PS51094"/>
    </source>
</evidence>
<dbReference type="EMBL" id="JNFA01000031">
    <property type="protein sequence ID" value="KGL37644.1"/>
    <property type="molecule type" value="Genomic_DNA"/>
</dbReference>
<dbReference type="PROSITE" id="PS51094">
    <property type="entry name" value="PTS_EIIA_TYPE_2"/>
    <property type="match status" value="1"/>
</dbReference>
<dbReference type="OrthoDB" id="2358583at2"/>